<dbReference type="Pfam" id="PF02348">
    <property type="entry name" value="CTP_transf_3"/>
    <property type="match status" value="1"/>
</dbReference>
<organism evidence="1">
    <name type="scientific">marine metagenome</name>
    <dbReference type="NCBI Taxonomy" id="408172"/>
    <lineage>
        <taxon>unclassified sequences</taxon>
        <taxon>metagenomes</taxon>
        <taxon>ecological metagenomes</taxon>
    </lineage>
</organism>
<accession>A0A382GXQ3</accession>
<feature type="non-terminal residue" evidence="1">
    <location>
        <position position="138"/>
    </location>
</feature>
<dbReference type="SUPFAM" id="SSF53448">
    <property type="entry name" value="Nucleotide-diphospho-sugar transferases"/>
    <property type="match status" value="1"/>
</dbReference>
<reference evidence="1" key="1">
    <citation type="submission" date="2018-05" db="EMBL/GenBank/DDBJ databases">
        <authorList>
            <person name="Lanie J.A."/>
            <person name="Ng W.-L."/>
            <person name="Kazmierczak K.M."/>
            <person name="Andrzejewski T.M."/>
            <person name="Davidsen T.M."/>
            <person name="Wayne K.J."/>
            <person name="Tettelin H."/>
            <person name="Glass J.I."/>
            <person name="Rusch D."/>
            <person name="Podicherti R."/>
            <person name="Tsui H.-C.T."/>
            <person name="Winkler M.E."/>
        </authorList>
    </citation>
    <scope>NUCLEOTIDE SEQUENCE</scope>
</reference>
<proteinExistence type="predicted"/>
<protein>
    <recommendedName>
        <fullName evidence="2">N-acylneuraminate cytidylyltransferase</fullName>
    </recommendedName>
</protein>
<dbReference type="PANTHER" id="PTHR21485">
    <property type="entry name" value="HAD SUPERFAMILY MEMBERS CMAS AND KDSC"/>
    <property type="match status" value="1"/>
</dbReference>
<sequence length="138" mass="15756">MKYKKNKNRKVLAIIPARGGSKSIHKKNIRKLYQKPLIEYSIICAQKSKYVNRIIVSTDDRKIANIAEKAGAEVPFLRPKKLSTDNSKTLDVTKHVLEFLDAKESYKPDIITHLQPTTPFRTSTMLDKSIKMLQNSNA</sequence>
<dbReference type="CDD" id="cd02513">
    <property type="entry name" value="CMP-NeuAc_Synthase"/>
    <property type="match status" value="1"/>
</dbReference>
<dbReference type="Gene3D" id="3.90.550.10">
    <property type="entry name" value="Spore Coat Polysaccharide Biosynthesis Protein SpsA, Chain A"/>
    <property type="match status" value="1"/>
</dbReference>
<evidence type="ECO:0000313" key="1">
    <source>
        <dbReference type="EMBL" id="SVB79333.1"/>
    </source>
</evidence>
<name>A0A382GXQ3_9ZZZZ</name>
<dbReference type="GO" id="GO:0008781">
    <property type="term" value="F:N-acylneuraminate cytidylyltransferase activity"/>
    <property type="evidence" value="ECO:0007669"/>
    <property type="project" value="TreeGrafter"/>
</dbReference>
<dbReference type="InterPro" id="IPR050793">
    <property type="entry name" value="CMP-NeuNAc_synthase"/>
</dbReference>
<evidence type="ECO:0008006" key="2">
    <source>
        <dbReference type="Google" id="ProtNLM"/>
    </source>
</evidence>
<dbReference type="AlphaFoldDB" id="A0A382GXQ3"/>
<gene>
    <name evidence="1" type="ORF">METZ01_LOCUS232187</name>
</gene>
<dbReference type="PANTHER" id="PTHR21485:SF6">
    <property type="entry name" value="N-ACYLNEURAMINATE CYTIDYLYLTRANSFERASE-RELATED"/>
    <property type="match status" value="1"/>
</dbReference>
<dbReference type="EMBL" id="UINC01057788">
    <property type="protein sequence ID" value="SVB79333.1"/>
    <property type="molecule type" value="Genomic_DNA"/>
</dbReference>
<dbReference type="InterPro" id="IPR029044">
    <property type="entry name" value="Nucleotide-diphossugar_trans"/>
</dbReference>
<dbReference type="InterPro" id="IPR003329">
    <property type="entry name" value="Cytidylyl_trans"/>
</dbReference>